<dbReference type="SUPFAM" id="SSF56399">
    <property type="entry name" value="ADP-ribosylation"/>
    <property type="match status" value="1"/>
</dbReference>
<name>A0A378HZY8_9GAMM</name>
<proteinExistence type="predicted"/>
<accession>A0A378HZY8</accession>
<dbReference type="Proteomes" id="UP000254968">
    <property type="component" value="Unassembled WGS sequence"/>
</dbReference>
<gene>
    <name evidence="1" type="ORF">NCTC13315_00831</name>
</gene>
<evidence type="ECO:0000313" key="2">
    <source>
        <dbReference type="Proteomes" id="UP000254968"/>
    </source>
</evidence>
<sequence length="665" mass="76267">MTYLVAFQKAYTDYVTQSQRQGYTFGWFSSLRHSRSFYPHIEDLFNELKKADNLEAQKAIVEGYLKSPKTKFNNHSFSIYLLKYLTEKFPNESWEEYYPKDKQIAFYTGILYRGTLQSPQDALKKGISSKTSPRIEEFAQHTSMAVGISTSKSKGIAAKYRTSTFSTGKGVYFETGYLYKINYRGLGGIDINKTLEVRNDSITMTIGQDKQEVNIVDTIPTEDIVGYWDQKDVWHENTEYKEEKQPSIAVSIFARLEALFKKQSSTVPLDITLTDQQLTSILENPTQRKLYDFILRLPANPKNPSFSAAIKMLHIIGGNLEQKTFTEEERFATLEGRLGEISLELASQNLLSDNFRMNTYKNKLQGPFYPLVESICQFIVSTSAYKKEKLYTLMDKLIEFQNNPLFDDAEFAALQSYCQTLLQDPKFTFKRISLFGLLTSNSQDAATQLSRFLEGSKGLLLVGKLAKENGNNSNIIKELKDAVQVNNYKSAQTILSTFPDSVNKEVANNFFQRCISAQVATDFPNKKLYQPLVNPFLEYNSKQYTFDIYQLKKIMEGKPKNKDVGFVFSIDQFGNILFSEDNDLSKHVNLCKPPAIGAGEVFLKNTDSGIELTCITNRSGLYRPSDEFIKPLKDIFRKVEINVRQTMFRDERQNQISDWVQSRRM</sequence>
<evidence type="ECO:0000313" key="1">
    <source>
        <dbReference type="EMBL" id="STX28303.1"/>
    </source>
</evidence>
<reference evidence="1 2" key="1">
    <citation type="submission" date="2018-06" db="EMBL/GenBank/DDBJ databases">
        <authorList>
            <consortium name="Pathogen Informatics"/>
            <person name="Doyle S."/>
        </authorList>
    </citation>
    <scope>NUCLEOTIDE SEQUENCE [LARGE SCALE GENOMIC DNA]</scope>
    <source>
        <strain evidence="1 2">NCTC13315</strain>
    </source>
</reference>
<dbReference type="AlphaFoldDB" id="A0A378HZY8"/>
<organism evidence="1 2">
    <name type="scientific">Legionella beliardensis</name>
    <dbReference type="NCBI Taxonomy" id="91822"/>
    <lineage>
        <taxon>Bacteria</taxon>
        <taxon>Pseudomonadati</taxon>
        <taxon>Pseudomonadota</taxon>
        <taxon>Gammaproteobacteria</taxon>
        <taxon>Legionellales</taxon>
        <taxon>Legionellaceae</taxon>
        <taxon>Legionella</taxon>
    </lineage>
</organism>
<dbReference type="Gene3D" id="3.90.210.10">
    <property type="entry name" value="Heat-Labile Enterotoxin, subunit A"/>
    <property type="match status" value="1"/>
</dbReference>
<keyword evidence="2" id="KW-1185">Reference proteome</keyword>
<dbReference type="EMBL" id="UGNV01000001">
    <property type="protein sequence ID" value="STX28303.1"/>
    <property type="molecule type" value="Genomic_DNA"/>
</dbReference>
<protein>
    <submittedName>
        <fullName evidence="1">Uncharacterized protein</fullName>
    </submittedName>
</protein>